<feature type="compositionally biased region" description="Low complexity" evidence="3">
    <location>
        <begin position="1184"/>
        <end position="1201"/>
    </location>
</feature>
<feature type="compositionally biased region" description="Polar residues" evidence="3">
    <location>
        <begin position="1151"/>
        <end position="1170"/>
    </location>
</feature>
<dbReference type="PANTHER" id="PTHR22872">
    <property type="entry name" value="BTK-BINDING PROTEIN-RELATED"/>
    <property type="match status" value="1"/>
</dbReference>
<dbReference type="InterPro" id="IPR009091">
    <property type="entry name" value="RCC1/BLIP-II"/>
</dbReference>
<dbReference type="OMA" id="FEFVLRY"/>
<dbReference type="PROSITE" id="PS50097">
    <property type="entry name" value="BTB"/>
    <property type="match status" value="1"/>
</dbReference>
<dbReference type="CDD" id="cd18186">
    <property type="entry name" value="BTB_POZ_ZBTB_KLHL-like"/>
    <property type="match status" value="2"/>
</dbReference>
<organism evidence="5 6">
    <name type="scientific">Mixia osmundae (strain CBS 9802 / IAM 14324 / JCM 22182 / KY 12970)</name>
    <dbReference type="NCBI Taxonomy" id="764103"/>
    <lineage>
        <taxon>Eukaryota</taxon>
        <taxon>Fungi</taxon>
        <taxon>Dikarya</taxon>
        <taxon>Basidiomycota</taxon>
        <taxon>Pucciniomycotina</taxon>
        <taxon>Mixiomycetes</taxon>
        <taxon>Mixiales</taxon>
        <taxon>Mixiaceae</taxon>
        <taxon>Mixia</taxon>
    </lineage>
</organism>
<dbReference type="SMART" id="SM00225">
    <property type="entry name" value="BTB"/>
    <property type="match status" value="2"/>
</dbReference>
<feature type="compositionally biased region" description="Polar residues" evidence="3">
    <location>
        <begin position="50"/>
        <end position="61"/>
    </location>
</feature>
<dbReference type="PANTHER" id="PTHR22872:SF2">
    <property type="entry name" value="INHIBITOR OF BRUTON TYROSINE KINASE"/>
    <property type="match status" value="1"/>
</dbReference>
<dbReference type="SUPFAM" id="SSF50985">
    <property type="entry name" value="RCC1/BLIP-II"/>
    <property type="match status" value="1"/>
</dbReference>
<accession>G7E386</accession>
<keyword evidence="6" id="KW-1185">Reference proteome</keyword>
<feature type="repeat" description="RCC1" evidence="2">
    <location>
        <begin position="283"/>
        <end position="349"/>
    </location>
</feature>
<dbReference type="SUPFAM" id="SSF54695">
    <property type="entry name" value="POZ domain"/>
    <property type="match status" value="2"/>
</dbReference>
<dbReference type="InterPro" id="IPR000408">
    <property type="entry name" value="Reg_chr_condens"/>
</dbReference>
<keyword evidence="1" id="KW-0677">Repeat</keyword>
<feature type="region of interest" description="Disordered" evidence="3">
    <location>
        <begin position="1362"/>
        <end position="1394"/>
    </location>
</feature>
<feature type="compositionally biased region" description="Low complexity" evidence="3">
    <location>
        <begin position="32"/>
        <end position="44"/>
    </location>
</feature>
<feature type="region of interest" description="Disordered" evidence="3">
    <location>
        <begin position="28"/>
        <end position="61"/>
    </location>
</feature>
<feature type="region of interest" description="Disordered" evidence="3">
    <location>
        <begin position="1098"/>
        <end position="1201"/>
    </location>
</feature>
<reference evidence="5 6" key="2">
    <citation type="journal article" date="2012" name="Open Biol.">
        <title>Characteristics of nucleosomes and linker DNA regions on the genome of the basidiomycete Mixia osmundae revealed by mono- and dinucleosome mapping.</title>
        <authorList>
            <person name="Nishida H."/>
            <person name="Kondo S."/>
            <person name="Matsumoto T."/>
            <person name="Suzuki Y."/>
            <person name="Yoshikawa H."/>
            <person name="Taylor T.D."/>
            <person name="Sugiyama J."/>
        </authorList>
    </citation>
    <scope>NUCLEOTIDE SEQUENCE [LARGE SCALE GENOMIC DNA]</scope>
    <source>
        <strain evidence="6">CBS 9802 / IAM 14324 / JCM 22182 / KY 12970</strain>
    </source>
</reference>
<evidence type="ECO:0000256" key="3">
    <source>
        <dbReference type="SAM" id="MobiDB-lite"/>
    </source>
</evidence>
<dbReference type="Gene3D" id="1.25.40.20">
    <property type="entry name" value="Ankyrin repeat-containing domain"/>
    <property type="match status" value="1"/>
</dbReference>
<dbReference type="RefSeq" id="XP_014571056.1">
    <property type="nucleotide sequence ID" value="XM_014715570.1"/>
</dbReference>
<dbReference type="EMBL" id="BABT02000117">
    <property type="protein sequence ID" value="GAA97267.1"/>
    <property type="molecule type" value="Genomic_DNA"/>
</dbReference>
<dbReference type="InterPro" id="IPR051625">
    <property type="entry name" value="Signaling_Regulatory_Domain"/>
</dbReference>
<dbReference type="InterPro" id="IPR002110">
    <property type="entry name" value="Ankyrin_rpt"/>
</dbReference>
<dbReference type="InterPro" id="IPR036770">
    <property type="entry name" value="Ankyrin_rpt-contain_sf"/>
</dbReference>
<sequence>MSKPTLHEVYASRDLLKFKSFLSAGRRGPHAGGSSASAASLSRSPRWETGGSQAPSSQVNQRDLMGRTVLHLVVAGPDESWRFDFCEALLVNSNVNVNLQDTESGWTALHRALYHANLNAARALIAHENIDLRLRDNEGLTAFDLYNTTVDGTAPDLSAPDGARTELFTWGDNRNHVLGTPGDNDRVQPERVKIKHSEGRRPTGRAAFDPIGVRQVSMARNHTAIVTDERSSNIRLCGLGGLGRLGRSLNSAQYSLDNLLGIPGTIISVATAQDHTIIITSTGDCWTFGSNRYLQLGYAPDVSSAGTPKASATAEPVQIAPKKVTAVLKKEYVLGAAASRFHSVVFTADSLYTWGTNNGQLGYASNATPTQAVPRKVTTVTLPVLQVAAGDYATVFLLANNEVCVLTRDIYQKLSFPAVNALTAGVYRPPQIAARPAIVRINGSGTSFVAVSSIGDAFWWSHDSPSAGNDREMKHPQRVWDLRTKFSAVIDAAVSGQEVLLCTKAGHVYYRSRRSDPPKGSADPRSLLSSTGNSRKLFKFSRVPFVQRVIKVAANPNGAFAAVRLDAMLPSVELAGRSLAVDLLDLIPHYLGFPSNAGSTVQEMMGNSSGISIDADENESDAVAVDADIFLLNEIMTRLPDPASTAVFDAAAGADLKFIAGPLTFYAHCSVLAARCAMLGDLLLTKSSTIDGFDLSDDPSGFSAISVVGLHPLSLLTVIHYLYTDNVLSLWDTRIFEQVTRKIGQQVLHPDVAIRPVDIKNDVQTLARKLGLSELEACLKPALKPRPQLMLSRDMTRLLEESVWPCDVCLDLEDGSISCHSAILRARSPFFATFFDEADWSARRRIEAQDEPDQQLHIDYTHLRLDTISRVLRFIYTDDESMIFDDLNSSNANDYIGHVMIVMAVANELLLDRLKSACSRVLLHFVHTHNLASILEEADIYDADTLRESCMLYASKNLETLLESRLLDNMSTHVLRGLSKRCSIAQSDRHPMSRTVRQIMIDELVARNAEYLASLDLGRELPSNARRWRRDQRSGISPMPAEMALSPGSSTYDSPAPSPAMRPADRSPAASPAIVPSSGNEDIFEMELEPVPALALSPPEARSFSEEPTSREATPGKPFSWQRQMSSSPAPASLRDIMAGQAQPVQRAATPKQSSQPLAGMSTTPRSSQKGKQRVLPISDFLEPTKATASPAAPAWSTPTKAWATQTVKPTPFDFSIGASLTPVDTPSPRRHSGFAAPVTSPKSGPAAAVTTPRSEAVATNGPLITPMRRPSGQGRAASRSAVQEVPWSYQAPVMSHVGSAGSPSASSFAAITQEQQSHGALLKGLVAPRSLAEIQAEEAVQRKAAEADKQRETEFLAWFEAESQRINGSNPAGAGAGRGRGRKNNRKQSARLS</sequence>
<evidence type="ECO:0000313" key="6">
    <source>
        <dbReference type="Proteomes" id="UP000009131"/>
    </source>
</evidence>
<dbReference type="Pfam" id="PF00651">
    <property type="entry name" value="BTB"/>
    <property type="match status" value="1"/>
</dbReference>
<feature type="compositionally biased region" description="Polar residues" evidence="3">
    <location>
        <begin position="1121"/>
        <end position="1130"/>
    </location>
</feature>
<dbReference type="Proteomes" id="UP000009131">
    <property type="component" value="Unassembled WGS sequence"/>
</dbReference>
<feature type="region of interest" description="Disordered" evidence="3">
    <location>
        <begin position="1219"/>
        <end position="1280"/>
    </location>
</feature>
<evidence type="ECO:0000256" key="1">
    <source>
        <dbReference type="ARBA" id="ARBA00022737"/>
    </source>
</evidence>
<feature type="compositionally biased region" description="Low complexity" evidence="3">
    <location>
        <begin position="1053"/>
        <end position="1077"/>
    </location>
</feature>
<evidence type="ECO:0000313" key="5">
    <source>
        <dbReference type="EMBL" id="GAA97267.1"/>
    </source>
</evidence>
<dbReference type="Gene3D" id="2.130.10.30">
    <property type="entry name" value="Regulator of chromosome condensation 1/beta-lactamase-inhibitor protein II"/>
    <property type="match status" value="1"/>
</dbReference>
<feature type="compositionally biased region" description="Basic residues" evidence="3">
    <location>
        <begin position="1380"/>
        <end position="1394"/>
    </location>
</feature>
<comment type="caution">
    <text evidence="5">The sequence shown here is derived from an EMBL/GenBank/DDBJ whole genome shotgun (WGS) entry which is preliminary data.</text>
</comment>
<dbReference type="CDD" id="cd18500">
    <property type="entry name" value="BACK_IBtk"/>
    <property type="match status" value="1"/>
</dbReference>
<dbReference type="PROSITE" id="PS50012">
    <property type="entry name" value="RCC1_3"/>
    <property type="match status" value="3"/>
</dbReference>
<dbReference type="STRING" id="764103.G7E386"/>
<evidence type="ECO:0000256" key="2">
    <source>
        <dbReference type="PROSITE-ProRule" id="PRU00235"/>
    </source>
</evidence>
<feature type="repeat" description="RCC1" evidence="2">
    <location>
        <begin position="349"/>
        <end position="400"/>
    </location>
</feature>
<dbReference type="Pfam" id="PF12796">
    <property type="entry name" value="Ank_2"/>
    <property type="match status" value="1"/>
</dbReference>
<dbReference type="FunCoup" id="G7E386">
    <property type="interactions" value="87"/>
</dbReference>
<feature type="repeat" description="RCC1" evidence="2">
    <location>
        <begin position="165"/>
        <end position="229"/>
    </location>
</feature>
<feature type="region of interest" description="Disordered" evidence="3">
    <location>
        <begin position="1026"/>
        <end position="1077"/>
    </location>
</feature>
<name>G7E386_MIXOS</name>
<dbReference type="eggNOG" id="KOG0783">
    <property type="taxonomic scope" value="Eukaryota"/>
</dbReference>
<dbReference type="OrthoDB" id="1893551at2759"/>
<dbReference type="InterPro" id="IPR011333">
    <property type="entry name" value="SKP1/BTB/POZ_sf"/>
</dbReference>
<dbReference type="SUPFAM" id="SSF48403">
    <property type="entry name" value="Ankyrin repeat"/>
    <property type="match status" value="1"/>
</dbReference>
<reference evidence="5 6" key="1">
    <citation type="journal article" date="2011" name="J. Gen. Appl. Microbiol.">
        <title>Draft genome sequencing of the enigmatic basidiomycete Mixia osmundae.</title>
        <authorList>
            <person name="Nishida H."/>
            <person name="Nagatsuka Y."/>
            <person name="Sugiyama J."/>
        </authorList>
    </citation>
    <scope>NUCLEOTIDE SEQUENCE [LARGE SCALE GENOMIC DNA]</scope>
    <source>
        <strain evidence="6">CBS 9802 / IAM 14324 / JCM 22182 / KY 12970</strain>
    </source>
</reference>
<dbReference type="Pfam" id="PF00415">
    <property type="entry name" value="RCC1"/>
    <property type="match status" value="1"/>
</dbReference>
<gene>
    <name evidence="5" type="primary">Mo03944</name>
    <name evidence="5" type="ORF">E5Q_03944</name>
</gene>
<dbReference type="Gene3D" id="3.30.710.10">
    <property type="entry name" value="Potassium Channel Kv1.1, Chain A"/>
    <property type="match status" value="2"/>
</dbReference>
<evidence type="ECO:0000259" key="4">
    <source>
        <dbReference type="PROSITE" id="PS50097"/>
    </source>
</evidence>
<dbReference type="InParanoid" id="G7E386"/>
<dbReference type="HOGENOM" id="CLU_002285_0_0_1"/>
<proteinExistence type="predicted"/>
<protein>
    <recommendedName>
        <fullName evidence="4">BTB domain-containing protein</fullName>
    </recommendedName>
</protein>
<dbReference type="InterPro" id="IPR000210">
    <property type="entry name" value="BTB/POZ_dom"/>
</dbReference>
<feature type="domain" description="BTB" evidence="4">
    <location>
        <begin position="806"/>
        <end position="884"/>
    </location>
</feature>